<proteinExistence type="predicted"/>
<evidence type="ECO:0000313" key="3">
    <source>
        <dbReference type="Proteomes" id="UP000461880"/>
    </source>
</evidence>
<gene>
    <name evidence="2" type="ORF">FYJ51_09710</name>
</gene>
<dbReference type="RefSeq" id="WP_154505324.1">
    <property type="nucleotide sequence ID" value="NZ_VUMN01000024.1"/>
</dbReference>
<accession>A0A7X2NTD3</accession>
<feature type="transmembrane region" description="Helical" evidence="1">
    <location>
        <begin position="12"/>
        <end position="29"/>
    </location>
</feature>
<name>A0A7X2NTD3_9FIRM</name>
<sequence>MAEKKQEKNTGLKVILVILIAAIIGLFGYSRIKTKVVKQAAEVVVRDQLKNYGITDSQIDSVLNQIDEQDQETITNIVSDHVSVSSIQEVQKYVASGDLQGLTEYAESELSDTEKQELTDLAAKYKNQIVLP</sequence>
<reference evidence="2 3" key="1">
    <citation type="submission" date="2019-08" db="EMBL/GenBank/DDBJ databases">
        <title>In-depth cultivation of the pig gut microbiome towards novel bacterial diversity and tailored functional studies.</title>
        <authorList>
            <person name="Wylensek D."/>
            <person name="Hitch T.C.A."/>
            <person name="Clavel T."/>
        </authorList>
    </citation>
    <scope>NUCLEOTIDE SEQUENCE [LARGE SCALE GENOMIC DNA]</scope>
    <source>
        <strain evidence="2 3">Oil+RF-744-GAM-WT-6</strain>
    </source>
</reference>
<protein>
    <submittedName>
        <fullName evidence="2">Uncharacterized protein</fullName>
    </submittedName>
</protein>
<keyword evidence="1" id="KW-0812">Transmembrane</keyword>
<keyword evidence="3" id="KW-1185">Reference proteome</keyword>
<evidence type="ECO:0000256" key="1">
    <source>
        <dbReference type="SAM" id="Phobius"/>
    </source>
</evidence>
<keyword evidence="1" id="KW-1133">Transmembrane helix</keyword>
<organism evidence="2 3">
    <name type="scientific">Stecheria intestinalis</name>
    <dbReference type="NCBI Taxonomy" id="2606630"/>
    <lineage>
        <taxon>Bacteria</taxon>
        <taxon>Bacillati</taxon>
        <taxon>Bacillota</taxon>
        <taxon>Erysipelotrichia</taxon>
        <taxon>Erysipelotrichales</taxon>
        <taxon>Erysipelotrichaceae</taxon>
        <taxon>Stecheria</taxon>
    </lineage>
</organism>
<evidence type="ECO:0000313" key="2">
    <source>
        <dbReference type="EMBL" id="MSS59169.1"/>
    </source>
</evidence>
<dbReference type="Proteomes" id="UP000461880">
    <property type="component" value="Unassembled WGS sequence"/>
</dbReference>
<comment type="caution">
    <text evidence="2">The sequence shown here is derived from an EMBL/GenBank/DDBJ whole genome shotgun (WGS) entry which is preliminary data.</text>
</comment>
<keyword evidence="1" id="KW-0472">Membrane</keyword>
<dbReference type="EMBL" id="VUMN01000024">
    <property type="protein sequence ID" value="MSS59169.1"/>
    <property type="molecule type" value="Genomic_DNA"/>
</dbReference>
<dbReference type="AlphaFoldDB" id="A0A7X2NTD3"/>